<dbReference type="InterPro" id="IPR003593">
    <property type="entry name" value="AAA+_ATPase"/>
</dbReference>
<evidence type="ECO:0000313" key="4">
    <source>
        <dbReference type="EMBL" id="MDE1463688.1"/>
    </source>
</evidence>
<protein>
    <submittedName>
        <fullName evidence="4">ABC transporter ATP-binding protein</fullName>
    </submittedName>
</protein>
<evidence type="ECO:0000256" key="2">
    <source>
        <dbReference type="ARBA" id="ARBA00022840"/>
    </source>
</evidence>
<organism evidence="4 5">
    <name type="scientific">Spartinivicinus poritis</name>
    <dbReference type="NCBI Taxonomy" id="2994640"/>
    <lineage>
        <taxon>Bacteria</taxon>
        <taxon>Pseudomonadati</taxon>
        <taxon>Pseudomonadota</taxon>
        <taxon>Gammaproteobacteria</taxon>
        <taxon>Oceanospirillales</taxon>
        <taxon>Zooshikellaceae</taxon>
        <taxon>Spartinivicinus</taxon>
    </lineage>
</organism>
<dbReference type="InterPro" id="IPR027417">
    <property type="entry name" value="P-loop_NTPase"/>
</dbReference>
<dbReference type="PROSITE" id="PS00211">
    <property type="entry name" value="ABC_TRANSPORTER_1"/>
    <property type="match status" value="1"/>
</dbReference>
<keyword evidence="2 4" id="KW-0067">ATP-binding</keyword>
<comment type="caution">
    <text evidence="4">The sequence shown here is derived from an EMBL/GenBank/DDBJ whole genome shotgun (WGS) entry which is preliminary data.</text>
</comment>
<proteinExistence type="predicted"/>
<evidence type="ECO:0000313" key="5">
    <source>
        <dbReference type="Proteomes" id="UP001528823"/>
    </source>
</evidence>
<dbReference type="InterPro" id="IPR003439">
    <property type="entry name" value="ABC_transporter-like_ATP-bd"/>
</dbReference>
<gene>
    <name evidence="4" type="ORF">ORQ98_17170</name>
</gene>
<dbReference type="PANTHER" id="PTHR42794">
    <property type="entry name" value="HEMIN IMPORT ATP-BINDING PROTEIN HMUV"/>
    <property type="match status" value="1"/>
</dbReference>
<keyword evidence="1" id="KW-0547">Nucleotide-binding</keyword>
<name>A0ABT5UBD5_9GAMM</name>
<dbReference type="GO" id="GO:0005524">
    <property type="term" value="F:ATP binding"/>
    <property type="evidence" value="ECO:0007669"/>
    <property type="project" value="UniProtKB-KW"/>
</dbReference>
<dbReference type="EMBL" id="JAPMOU010000023">
    <property type="protein sequence ID" value="MDE1463688.1"/>
    <property type="molecule type" value="Genomic_DNA"/>
</dbReference>
<dbReference type="SUPFAM" id="SSF52540">
    <property type="entry name" value="P-loop containing nucleoside triphosphate hydrolases"/>
    <property type="match status" value="1"/>
</dbReference>
<dbReference type="Proteomes" id="UP001528823">
    <property type="component" value="Unassembled WGS sequence"/>
</dbReference>
<reference evidence="4 5" key="1">
    <citation type="submission" date="2022-11" db="EMBL/GenBank/DDBJ databases">
        <title>Spartinivicinus poritis sp. nov., isolated from scleractinian coral Porites lutea.</title>
        <authorList>
            <person name="Zhang G."/>
            <person name="Cai L."/>
            <person name="Wei Q."/>
        </authorList>
    </citation>
    <scope>NUCLEOTIDE SEQUENCE [LARGE SCALE GENOMIC DNA]</scope>
    <source>
        <strain evidence="4 5">A2-2</strain>
    </source>
</reference>
<keyword evidence="5" id="KW-1185">Reference proteome</keyword>
<dbReference type="Pfam" id="PF00005">
    <property type="entry name" value="ABC_tran"/>
    <property type="match status" value="1"/>
</dbReference>
<accession>A0ABT5UBD5</accession>
<dbReference type="Gene3D" id="3.40.50.300">
    <property type="entry name" value="P-loop containing nucleotide triphosphate hydrolases"/>
    <property type="match status" value="1"/>
</dbReference>
<dbReference type="PROSITE" id="PS50893">
    <property type="entry name" value="ABC_TRANSPORTER_2"/>
    <property type="match status" value="1"/>
</dbReference>
<dbReference type="CDD" id="cd03214">
    <property type="entry name" value="ABC_Iron-Siderophores_B12_Hemin"/>
    <property type="match status" value="1"/>
</dbReference>
<evidence type="ECO:0000256" key="1">
    <source>
        <dbReference type="ARBA" id="ARBA00022741"/>
    </source>
</evidence>
<feature type="domain" description="ABC transporter" evidence="3">
    <location>
        <begin position="4"/>
        <end position="232"/>
    </location>
</feature>
<dbReference type="PANTHER" id="PTHR42794:SF2">
    <property type="entry name" value="ABC TRANSPORTER ATP-BINDING PROTEIN"/>
    <property type="match status" value="1"/>
</dbReference>
<dbReference type="SMART" id="SM00382">
    <property type="entry name" value="AAA"/>
    <property type="match status" value="1"/>
</dbReference>
<sequence>MRSLCLEELCVSLSGKSILKEINTQFTGGDFTSILGPNGSGKTTLLKAIMGMVRSQGRISCFENTTPVARLESSYLCQFIHSNCQLTVIEMVLLGFVKQLSWQVTPEQESQAEQILSEFNLLKIATRRFNTLSGGQQQLVAMAQALVSKPSMLLLDEPISALDIRHQIQVLEIAKDYTKNTKTITITVLHDLSLAARYSDKFVLLNDGHVVEAGSPAKVLQPELLEQVYQVKVEVGYCSNGYLHITPTIPTDINVN</sequence>
<dbReference type="RefSeq" id="WP_274690022.1">
    <property type="nucleotide sequence ID" value="NZ_JAPMOU010000023.1"/>
</dbReference>
<dbReference type="InterPro" id="IPR017871">
    <property type="entry name" value="ABC_transporter-like_CS"/>
</dbReference>
<evidence type="ECO:0000259" key="3">
    <source>
        <dbReference type="PROSITE" id="PS50893"/>
    </source>
</evidence>